<protein>
    <recommendedName>
        <fullName evidence="3">T9SS type B sorting domain-containing protein</fullName>
    </recommendedName>
</protein>
<accession>A0ABN8F1W0</accession>
<evidence type="ECO:0000313" key="1">
    <source>
        <dbReference type="EMBL" id="CAH1000748.1"/>
    </source>
</evidence>
<sequence>MFLVAWWAVVPLLAQSEASGLTLDPDYSAERLVTEVFATDRCKTIFNVQAIGENQAGIGYFEGQSDIVGFERGIILSTGKITDAAGPNDTRDKGTRLTGPTNDQDLDLVDKNGVFDRSGLEFDFIPLESTVTFRYVFASEEYCEFVGAKFNDIFGFFISGPGYTGTFSNNAVNVARVPGTSSPVTVNSINDEKNKQFFLDNTPTPGGAGSCRGATGNSPRIQTVQFDGQTTVLTATLRVQPCATYHIRLVIADIADDELDSAVFLEGGSFDLGAGAILAGPQGAQEPLIVYEGCEPSTLRISRQPDSKLDRAQTVTYRLGTTSVASDTADFDAGTGRVVIPAGRTFVDVPVRALPDNVTEGDEEAFLLLDLPCACNVDSLRIIVREPTAPRIAEGEPFRYCRGGGSRLSAEIEGGVPPFTYDWSFGSTSPNPEINESLPDTVTLRLTDACGSTVQWRAATEETAPPTVAFPAQDLTACWNQSQEILADLQGNGPFTLSYLIDGERQPDVPLTAGEGWPVDRSGTYQIITVADQTCSSTVDEQLRVDFYKPVLNTSYQDPTCYRAEDGQISATHLPTIEPYAYRLDGEPVVGPQIGNLTEGTYTLTVADALGCSDTSVVVLLDPESIRPVEVECEDLRRPPLSLTARGGVLPYTYSTDGETYRGGEDFWRTVTAGDYYLLRIRDARGCEIEQPEFFLPRAAAFPIVLPSFIPQQVGETTKVELNYRVPPSQLFSYSWQPAELFDCPSCPNPTISAPFTQDVNLIIRDIYGCTDSLTTYVAVDGRKPIYVPNVFSPDGDGNNDFVAVFANADLVQRIVSFQIYTRWGEQVYSDGDYPPNSASRGWNGLLGDRPALPGTYLWVAQVQLYDGQIVRDGGSTVLLAR</sequence>
<evidence type="ECO:0008006" key="3">
    <source>
        <dbReference type="Google" id="ProtNLM"/>
    </source>
</evidence>
<evidence type="ECO:0000313" key="2">
    <source>
        <dbReference type="Proteomes" id="UP000837803"/>
    </source>
</evidence>
<organism evidence="1 2">
    <name type="scientific">Neolewinella maritima</name>
    <dbReference type="NCBI Taxonomy" id="1383882"/>
    <lineage>
        <taxon>Bacteria</taxon>
        <taxon>Pseudomonadati</taxon>
        <taxon>Bacteroidota</taxon>
        <taxon>Saprospiria</taxon>
        <taxon>Saprospirales</taxon>
        <taxon>Lewinellaceae</taxon>
        <taxon>Neolewinella</taxon>
    </lineage>
</organism>
<comment type="caution">
    <text evidence="1">The sequence shown here is derived from an EMBL/GenBank/DDBJ whole genome shotgun (WGS) entry which is preliminary data.</text>
</comment>
<dbReference type="Pfam" id="PF13585">
    <property type="entry name" value="CHU_C"/>
    <property type="match status" value="1"/>
</dbReference>
<dbReference type="NCBIfam" id="NF038133">
    <property type="entry name" value="choice_anch_L"/>
    <property type="match status" value="1"/>
</dbReference>
<dbReference type="Proteomes" id="UP000837803">
    <property type="component" value="Unassembled WGS sequence"/>
</dbReference>
<proteinExistence type="predicted"/>
<name>A0ABN8F1W0_9BACT</name>
<dbReference type="InterPro" id="IPR049804">
    <property type="entry name" value="Choice_anch_L"/>
</dbReference>
<dbReference type="Gene3D" id="2.60.40.2030">
    <property type="match status" value="1"/>
</dbReference>
<dbReference type="SUPFAM" id="SSF141072">
    <property type="entry name" value="CalX-like"/>
    <property type="match status" value="1"/>
</dbReference>
<gene>
    <name evidence="1" type="ORF">LEM8419_01865</name>
</gene>
<dbReference type="InterPro" id="IPR038081">
    <property type="entry name" value="CalX-like_sf"/>
</dbReference>
<keyword evidence="2" id="KW-1185">Reference proteome</keyword>
<reference evidence="1" key="1">
    <citation type="submission" date="2021-12" db="EMBL/GenBank/DDBJ databases">
        <authorList>
            <person name="Rodrigo-Torres L."/>
            <person name="Arahal R. D."/>
            <person name="Lucena T."/>
        </authorList>
    </citation>
    <scope>NUCLEOTIDE SEQUENCE</scope>
    <source>
        <strain evidence="1">CECT 8419</strain>
    </source>
</reference>
<dbReference type="EMBL" id="CAKLPZ010000002">
    <property type="protein sequence ID" value="CAH1000748.1"/>
    <property type="molecule type" value="Genomic_DNA"/>
</dbReference>